<keyword evidence="4 10" id="KW-1133">Transmembrane helix</keyword>
<evidence type="ECO:0000256" key="4">
    <source>
        <dbReference type="ARBA" id="ARBA00022989"/>
    </source>
</evidence>
<keyword evidence="8" id="KW-0325">Glycoprotein</keyword>
<keyword evidence="2" id="KW-1003">Cell membrane</keyword>
<dbReference type="PROSITE" id="PS50262">
    <property type="entry name" value="G_PROTEIN_RECEP_F1_2"/>
    <property type="match status" value="1"/>
</dbReference>
<organism evidence="12 13">
    <name type="scientific">Holothuria leucospilota</name>
    <name type="common">Black long sea cucumber</name>
    <name type="synonym">Mertensiothuria leucospilota</name>
    <dbReference type="NCBI Taxonomy" id="206669"/>
    <lineage>
        <taxon>Eukaryota</taxon>
        <taxon>Metazoa</taxon>
        <taxon>Echinodermata</taxon>
        <taxon>Eleutherozoa</taxon>
        <taxon>Echinozoa</taxon>
        <taxon>Holothuroidea</taxon>
        <taxon>Aspidochirotacea</taxon>
        <taxon>Aspidochirotida</taxon>
        <taxon>Holothuriidae</taxon>
        <taxon>Holothuria</taxon>
    </lineage>
</organism>
<evidence type="ECO:0000256" key="2">
    <source>
        <dbReference type="ARBA" id="ARBA00022475"/>
    </source>
</evidence>
<dbReference type="GO" id="GO:0004930">
    <property type="term" value="F:G protein-coupled receptor activity"/>
    <property type="evidence" value="ECO:0007669"/>
    <property type="project" value="UniProtKB-KW"/>
</dbReference>
<feature type="transmembrane region" description="Helical" evidence="10">
    <location>
        <begin position="236"/>
        <end position="263"/>
    </location>
</feature>
<reference evidence="12" key="1">
    <citation type="submission" date="2021-10" db="EMBL/GenBank/DDBJ databases">
        <title>Tropical sea cucumber genome reveals ecological adaptation and Cuvierian tubules defense mechanism.</title>
        <authorList>
            <person name="Chen T."/>
        </authorList>
    </citation>
    <scope>NUCLEOTIDE SEQUENCE</scope>
    <source>
        <strain evidence="12">Nanhai2018</strain>
        <tissue evidence="12">Muscle</tissue>
    </source>
</reference>
<dbReference type="InterPro" id="IPR017452">
    <property type="entry name" value="GPCR_Rhodpsn_7TM"/>
</dbReference>
<gene>
    <name evidence="12" type="ORF">HOLleu_10094</name>
</gene>
<evidence type="ECO:0000256" key="10">
    <source>
        <dbReference type="SAM" id="Phobius"/>
    </source>
</evidence>
<dbReference type="PANTHER" id="PTHR24246">
    <property type="entry name" value="OLFACTORY RECEPTOR AND ADENOSINE RECEPTOR"/>
    <property type="match status" value="1"/>
</dbReference>
<keyword evidence="3 10" id="KW-0812">Transmembrane</keyword>
<dbReference type="Proteomes" id="UP001152320">
    <property type="component" value="Chromosome 4"/>
</dbReference>
<evidence type="ECO:0000313" key="13">
    <source>
        <dbReference type="Proteomes" id="UP001152320"/>
    </source>
</evidence>
<dbReference type="SUPFAM" id="SSF81321">
    <property type="entry name" value="Family A G protein-coupled receptor-like"/>
    <property type="match status" value="1"/>
</dbReference>
<evidence type="ECO:0000256" key="3">
    <source>
        <dbReference type="ARBA" id="ARBA00022692"/>
    </source>
</evidence>
<keyword evidence="6 10" id="KW-0472">Membrane</keyword>
<dbReference type="AlphaFoldDB" id="A0A9Q1CDU5"/>
<keyword evidence="5" id="KW-0297">G-protein coupled receptor</keyword>
<keyword evidence="9" id="KW-0807">Transducer</keyword>
<feature type="domain" description="G-protein coupled receptors family 1 profile" evidence="11">
    <location>
        <begin position="60"/>
        <end position="297"/>
    </location>
</feature>
<dbReference type="PANTHER" id="PTHR24246:SF27">
    <property type="entry name" value="ADENOSINE RECEPTOR, ISOFORM A"/>
    <property type="match status" value="1"/>
</dbReference>
<protein>
    <recommendedName>
        <fullName evidence="11">G-protein coupled receptors family 1 profile domain-containing protein</fullName>
    </recommendedName>
</protein>
<evidence type="ECO:0000259" key="11">
    <source>
        <dbReference type="PROSITE" id="PS50262"/>
    </source>
</evidence>
<dbReference type="GO" id="GO:0005886">
    <property type="term" value="C:plasma membrane"/>
    <property type="evidence" value="ECO:0007669"/>
    <property type="project" value="UniProtKB-SubCell"/>
</dbReference>
<dbReference type="EMBL" id="JAIZAY010000004">
    <property type="protein sequence ID" value="KAJ8043131.1"/>
    <property type="molecule type" value="Genomic_DNA"/>
</dbReference>
<evidence type="ECO:0000256" key="9">
    <source>
        <dbReference type="ARBA" id="ARBA00023224"/>
    </source>
</evidence>
<evidence type="ECO:0000256" key="7">
    <source>
        <dbReference type="ARBA" id="ARBA00023170"/>
    </source>
</evidence>
<dbReference type="InterPro" id="IPR000276">
    <property type="entry name" value="GPCR_Rhodpsn"/>
</dbReference>
<keyword evidence="13" id="KW-1185">Reference proteome</keyword>
<accession>A0A9Q1CDU5</accession>
<feature type="transmembrane region" description="Helical" evidence="10">
    <location>
        <begin position="49"/>
        <end position="67"/>
    </location>
</feature>
<keyword evidence="7" id="KW-0675">Receptor</keyword>
<evidence type="ECO:0000256" key="8">
    <source>
        <dbReference type="ARBA" id="ARBA00023180"/>
    </source>
</evidence>
<feature type="transmembrane region" description="Helical" evidence="10">
    <location>
        <begin position="123"/>
        <end position="145"/>
    </location>
</feature>
<dbReference type="Pfam" id="PF00001">
    <property type="entry name" value="7tm_1"/>
    <property type="match status" value="1"/>
</dbReference>
<proteinExistence type="predicted"/>
<evidence type="ECO:0000256" key="5">
    <source>
        <dbReference type="ARBA" id="ARBA00023040"/>
    </source>
</evidence>
<evidence type="ECO:0000256" key="1">
    <source>
        <dbReference type="ARBA" id="ARBA00004651"/>
    </source>
</evidence>
<feature type="transmembrane region" description="Helical" evidence="10">
    <location>
        <begin position="157"/>
        <end position="179"/>
    </location>
</feature>
<feature type="transmembrane region" description="Helical" evidence="10">
    <location>
        <begin position="191"/>
        <end position="212"/>
    </location>
</feature>
<sequence length="339" mass="39314">MVSTTGDTFLYQYETTNEETDDNITDQPQASNFPDLPPVWLNAHSLLEMRMILCGIGFVANSLVLLLQLKLKTFKKTQLIFAFTLTATDTIVCPATFMQTYYYRNTTQPVPLIYHAINFGTSVMSYFVIIAVAFDRYLALCAFPLKYKLMINLKRYTFVIIVMCAISTGYGCLFSWYFTFEEHPSTALRTFIVSTSFVGVTIMIYIFVFFSLSKSHDKLSLPTDMKNVRMRQTRRLMFAFGLILSTNIFCNMPQPLFGVYIFFQPIGRGYKLYQNVLISNWLYNLQCLNYTLNPIIYWWQVLFRDFSLPCRKRNTGLKKHSSSTIRKVSTVKSEENFAN</sequence>
<dbReference type="Gene3D" id="1.20.1070.10">
    <property type="entry name" value="Rhodopsin 7-helix transmembrane proteins"/>
    <property type="match status" value="1"/>
</dbReference>
<comment type="subcellular location">
    <subcellularLocation>
        <location evidence="1">Cell membrane</location>
        <topology evidence="1">Multi-pass membrane protein</topology>
    </subcellularLocation>
</comment>
<feature type="transmembrane region" description="Helical" evidence="10">
    <location>
        <begin position="283"/>
        <end position="303"/>
    </location>
</feature>
<name>A0A9Q1CDU5_HOLLE</name>
<dbReference type="PROSITE" id="PS00237">
    <property type="entry name" value="G_PROTEIN_RECEP_F1_1"/>
    <property type="match status" value="1"/>
</dbReference>
<evidence type="ECO:0000256" key="6">
    <source>
        <dbReference type="ARBA" id="ARBA00023136"/>
    </source>
</evidence>
<comment type="caution">
    <text evidence="12">The sequence shown here is derived from an EMBL/GenBank/DDBJ whole genome shotgun (WGS) entry which is preliminary data.</text>
</comment>
<evidence type="ECO:0000313" key="12">
    <source>
        <dbReference type="EMBL" id="KAJ8043131.1"/>
    </source>
</evidence>
<dbReference type="CDD" id="cd00637">
    <property type="entry name" value="7tm_classA_rhodopsin-like"/>
    <property type="match status" value="1"/>
</dbReference>
<feature type="transmembrane region" description="Helical" evidence="10">
    <location>
        <begin position="79"/>
        <end position="103"/>
    </location>
</feature>